<reference evidence="2 3" key="1">
    <citation type="submission" date="2015-12" db="EMBL/GenBank/DDBJ databases">
        <title>Genome sequence of the marine Rhodobacteraceae strain O3.65, Candidatus Tritonibacter horizontis.</title>
        <authorList>
            <person name="Poehlein A."/>
            <person name="Giebel H.A."/>
            <person name="Voget S."/>
            <person name="Brinkhoff T."/>
        </authorList>
    </citation>
    <scope>NUCLEOTIDE SEQUENCE [LARGE SCALE GENOMIC DNA]</scope>
    <source>
        <strain evidence="2 3">O3.65</strain>
    </source>
</reference>
<dbReference type="CDD" id="cd03049">
    <property type="entry name" value="GST_N_3"/>
    <property type="match status" value="1"/>
</dbReference>
<dbReference type="CDD" id="cd03205">
    <property type="entry name" value="GST_C_6"/>
    <property type="match status" value="1"/>
</dbReference>
<keyword evidence="3" id="KW-1185">Reference proteome</keyword>
<evidence type="ECO:0000313" key="3">
    <source>
        <dbReference type="Proteomes" id="UP000068382"/>
    </source>
</evidence>
<dbReference type="OrthoDB" id="9795329at2"/>
<dbReference type="InterPro" id="IPR036282">
    <property type="entry name" value="Glutathione-S-Trfase_C_sf"/>
</dbReference>
<organism evidence="2 3">
    <name type="scientific">Tritonibacter horizontis</name>
    <dbReference type="NCBI Taxonomy" id="1768241"/>
    <lineage>
        <taxon>Bacteria</taxon>
        <taxon>Pseudomonadati</taxon>
        <taxon>Pseudomonadota</taxon>
        <taxon>Alphaproteobacteria</taxon>
        <taxon>Rhodobacterales</taxon>
        <taxon>Paracoccaceae</taxon>
        <taxon>Tritonibacter</taxon>
    </lineage>
</organism>
<dbReference type="AlphaFoldDB" id="A0A132C2Z0"/>
<accession>A0A132C2Z0</accession>
<dbReference type="PROSITE" id="PS50404">
    <property type="entry name" value="GST_NTER"/>
    <property type="match status" value="1"/>
</dbReference>
<comment type="caution">
    <text evidence="2">The sequence shown here is derived from an EMBL/GenBank/DDBJ whole genome shotgun (WGS) entry which is preliminary data.</text>
</comment>
<dbReference type="Gene3D" id="3.40.30.10">
    <property type="entry name" value="Glutaredoxin"/>
    <property type="match status" value="1"/>
</dbReference>
<dbReference type="SUPFAM" id="SSF52833">
    <property type="entry name" value="Thioredoxin-like"/>
    <property type="match status" value="1"/>
</dbReference>
<dbReference type="EMBL" id="LPUY01000008">
    <property type="protein sequence ID" value="KUP94961.1"/>
    <property type="molecule type" value="Genomic_DNA"/>
</dbReference>
<dbReference type="Pfam" id="PF13410">
    <property type="entry name" value="GST_C_2"/>
    <property type="match status" value="1"/>
</dbReference>
<dbReference type="InterPro" id="IPR050983">
    <property type="entry name" value="GST_Omega/HSP26"/>
</dbReference>
<dbReference type="RefSeq" id="WP_068239661.1">
    <property type="nucleotide sequence ID" value="NZ_LPUY01000008.1"/>
</dbReference>
<proteinExistence type="predicted"/>
<gene>
    <name evidence="2" type="primary">yibF</name>
    <name evidence="2" type="ORF">TRIHO_02970</name>
</gene>
<dbReference type="GO" id="GO:0005737">
    <property type="term" value="C:cytoplasm"/>
    <property type="evidence" value="ECO:0007669"/>
    <property type="project" value="TreeGrafter"/>
</dbReference>
<evidence type="ECO:0000259" key="1">
    <source>
        <dbReference type="PROSITE" id="PS50404"/>
    </source>
</evidence>
<dbReference type="PANTHER" id="PTHR43968:SF6">
    <property type="entry name" value="GLUTATHIONE S-TRANSFERASE OMEGA"/>
    <property type="match status" value="1"/>
</dbReference>
<dbReference type="Pfam" id="PF13417">
    <property type="entry name" value="GST_N_3"/>
    <property type="match status" value="1"/>
</dbReference>
<dbReference type="InterPro" id="IPR004045">
    <property type="entry name" value="Glutathione_S-Trfase_N"/>
</dbReference>
<name>A0A132C2Z0_9RHOB</name>
<dbReference type="PANTHER" id="PTHR43968">
    <property type="match status" value="1"/>
</dbReference>
<sequence length="200" mass="22045">MKLFYSPASPFVRKVVLVLHETGQTEDVELLQVSTTVTEQDAALAASNPLAKIPALLRDSGPTLYDSRVICEFLDHRAGGALYKGGWDMKVLEATADGIMDAGVSMAYEKRLRPVEKQWDDWLEGQRRKILGAVSAVEARWMPSLTGPVNIGQLAMAAALGYIDFRHPDAGWRAGNPQLTDWFAAYESRPAMQATRPDIL</sequence>
<dbReference type="InterPro" id="IPR036249">
    <property type="entry name" value="Thioredoxin-like_sf"/>
</dbReference>
<dbReference type="PATRIC" id="fig|1768241.3.peg.297"/>
<feature type="domain" description="GST N-terminal" evidence="1">
    <location>
        <begin position="1"/>
        <end position="82"/>
    </location>
</feature>
<dbReference type="Proteomes" id="UP000068382">
    <property type="component" value="Unassembled WGS sequence"/>
</dbReference>
<dbReference type="SUPFAM" id="SSF47616">
    <property type="entry name" value="GST C-terminal domain-like"/>
    <property type="match status" value="1"/>
</dbReference>
<protein>
    <submittedName>
        <fullName evidence="2">Putative GST-like protein YibF</fullName>
    </submittedName>
</protein>
<evidence type="ECO:0000313" key="2">
    <source>
        <dbReference type="EMBL" id="KUP94961.1"/>
    </source>
</evidence>
<dbReference type="Gene3D" id="1.20.1050.10">
    <property type="match status" value="1"/>
</dbReference>